<dbReference type="AlphaFoldDB" id="A0A1C4A6N3"/>
<organism evidence="1 2">
    <name type="scientific">Kosakonia oryzendophytica</name>
    <dbReference type="NCBI Taxonomy" id="1005665"/>
    <lineage>
        <taxon>Bacteria</taxon>
        <taxon>Pseudomonadati</taxon>
        <taxon>Pseudomonadota</taxon>
        <taxon>Gammaproteobacteria</taxon>
        <taxon>Enterobacterales</taxon>
        <taxon>Enterobacteriaceae</taxon>
        <taxon>Kosakonia</taxon>
    </lineage>
</organism>
<gene>
    <name evidence="1" type="ORF">GA0061071_102480</name>
</gene>
<evidence type="ECO:0000313" key="1">
    <source>
        <dbReference type="EMBL" id="SCB90364.1"/>
    </source>
</evidence>
<dbReference type="EMBL" id="FMAY01000002">
    <property type="protein sequence ID" value="SCB90364.1"/>
    <property type="molecule type" value="Genomic_DNA"/>
</dbReference>
<name>A0A1C4A6N3_9ENTR</name>
<reference evidence="2" key="1">
    <citation type="submission" date="2016-08" db="EMBL/GenBank/DDBJ databases">
        <authorList>
            <person name="Varghese N."/>
            <person name="Submissions Spin"/>
        </authorList>
    </citation>
    <scope>NUCLEOTIDE SEQUENCE [LARGE SCALE GENOMIC DNA]</scope>
    <source>
        <strain evidence="2">REICA_082</strain>
    </source>
</reference>
<accession>A0A1C4A6N3</accession>
<sequence length="47" mass="5349">MVIVFAYHRGFHQFLFVDFVFPLFRRVGGDGLLIACQILSGYGNCHS</sequence>
<keyword evidence="2" id="KW-1185">Reference proteome</keyword>
<proteinExistence type="predicted"/>
<evidence type="ECO:0000313" key="2">
    <source>
        <dbReference type="Proteomes" id="UP000198975"/>
    </source>
</evidence>
<protein>
    <submittedName>
        <fullName evidence="1">Uncharacterized protein</fullName>
    </submittedName>
</protein>
<dbReference type="Proteomes" id="UP000198975">
    <property type="component" value="Unassembled WGS sequence"/>
</dbReference>